<keyword evidence="1" id="KW-0472">Membrane</keyword>
<evidence type="ECO:0000256" key="1">
    <source>
        <dbReference type="SAM" id="Phobius"/>
    </source>
</evidence>
<name>A0A1W1CQT7_9ZZZZ</name>
<dbReference type="AlphaFoldDB" id="A0A1W1CQT7"/>
<keyword evidence="1" id="KW-1133">Transmembrane helix</keyword>
<organism evidence="2">
    <name type="scientific">hydrothermal vent metagenome</name>
    <dbReference type="NCBI Taxonomy" id="652676"/>
    <lineage>
        <taxon>unclassified sequences</taxon>
        <taxon>metagenomes</taxon>
        <taxon>ecological metagenomes</taxon>
    </lineage>
</organism>
<keyword evidence="1" id="KW-0812">Transmembrane</keyword>
<evidence type="ECO:0000313" key="2">
    <source>
        <dbReference type="EMBL" id="SFV68085.1"/>
    </source>
</evidence>
<dbReference type="EMBL" id="FPHF01000104">
    <property type="protein sequence ID" value="SFV68085.1"/>
    <property type="molecule type" value="Genomic_DNA"/>
</dbReference>
<reference evidence="2" key="1">
    <citation type="submission" date="2016-10" db="EMBL/GenBank/DDBJ databases">
        <authorList>
            <person name="de Groot N.N."/>
        </authorList>
    </citation>
    <scope>NUCLEOTIDE SEQUENCE</scope>
</reference>
<gene>
    <name evidence="2" type="ORF">MNB_SM-4-4</name>
</gene>
<feature type="transmembrane region" description="Helical" evidence="1">
    <location>
        <begin position="113"/>
        <end position="136"/>
    </location>
</feature>
<evidence type="ECO:0008006" key="3">
    <source>
        <dbReference type="Google" id="ProtNLM"/>
    </source>
</evidence>
<protein>
    <recommendedName>
        <fullName evidence="3">Tyrosine kinase G-rich domain-containing protein</fullName>
    </recommendedName>
</protein>
<accession>A0A1W1CQT7</accession>
<proteinExistence type="predicted"/>
<sequence>MSISSDKKSGLITVKYSDANRAYPPLIIDAFLRDASAYLVQNNLNIIDKKLKYFSKEMQNADGFELRQSLSSMISKILQEKVMMKSKEYYQCDVLTVANPAYIKDKSKPKRGLILVVSFITSIILGIFLVFFLEFIKGTKEEESNE</sequence>